<accession>A0A5K3F4I7</accession>
<dbReference type="CDD" id="cd05380">
    <property type="entry name" value="CAP_euk"/>
    <property type="match status" value="1"/>
</dbReference>
<evidence type="ECO:0000259" key="2">
    <source>
        <dbReference type="SMART" id="SM00198"/>
    </source>
</evidence>
<reference evidence="3" key="1">
    <citation type="submission" date="2019-11" db="UniProtKB">
        <authorList>
            <consortium name="WormBaseParasite"/>
        </authorList>
    </citation>
    <scope>IDENTIFICATION</scope>
</reference>
<sequence>MMLRLMCIAVLFWNALAEAPSEKEREDLMNLHSELRESVDPPASNMLMLSYSSELEKLADAWVANCKIAFPDVTKQPEYKGLGHIITGGLPGKPRSFESFSTIRDLKPKYNYSRNLCLGRCERYKQVVWAKTSEIGCAKQRCGDQGDTLNYQYYSACLYRPTGDVSTKQPYVRGASCSRCPEGYVCERKQCTKPAATTVATTSISTRLSAAGILNAAVLSLLLAA</sequence>
<keyword evidence="1" id="KW-0732">Signal</keyword>
<proteinExistence type="predicted"/>
<evidence type="ECO:0000313" key="3">
    <source>
        <dbReference type="WBParaSite" id="MCU_005386-RA"/>
    </source>
</evidence>
<dbReference type="SMART" id="SM00198">
    <property type="entry name" value="SCP"/>
    <property type="match status" value="1"/>
</dbReference>
<dbReference type="InterPro" id="IPR014044">
    <property type="entry name" value="CAP_dom"/>
</dbReference>
<dbReference type="Gene3D" id="3.40.33.10">
    <property type="entry name" value="CAP"/>
    <property type="match status" value="1"/>
</dbReference>
<dbReference type="Pfam" id="PF00188">
    <property type="entry name" value="CAP"/>
    <property type="match status" value="1"/>
</dbReference>
<dbReference type="SUPFAM" id="SSF55797">
    <property type="entry name" value="PR-1-like"/>
    <property type="match status" value="1"/>
</dbReference>
<evidence type="ECO:0000256" key="1">
    <source>
        <dbReference type="SAM" id="SignalP"/>
    </source>
</evidence>
<dbReference type="InterPro" id="IPR035940">
    <property type="entry name" value="CAP_sf"/>
</dbReference>
<organism evidence="3">
    <name type="scientific">Mesocestoides corti</name>
    <name type="common">Flatworm</name>
    <dbReference type="NCBI Taxonomy" id="53468"/>
    <lineage>
        <taxon>Eukaryota</taxon>
        <taxon>Metazoa</taxon>
        <taxon>Spiralia</taxon>
        <taxon>Lophotrochozoa</taxon>
        <taxon>Platyhelminthes</taxon>
        <taxon>Cestoda</taxon>
        <taxon>Eucestoda</taxon>
        <taxon>Cyclophyllidea</taxon>
        <taxon>Mesocestoididae</taxon>
        <taxon>Mesocestoides</taxon>
    </lineage>
</organism>
<feature type="domain" description="SCP" evidence="2">
    <location>
        <begin position="23"/>
        <end position="167"/>
    </location>
</feature>
<dbReference type="AlphaFoldDB" id="A0A5K3F4I7"/>
<name>A0A5K3F4I7_MESCO</name>
<protein>
    <submittedName>
        <fullName evidence="3">SCP domain-containing protein</fullName>
    </submittedName>
</protein>
<feature type="signal peptide" evidence="1">
    <location>
        <begin position="1"/>
        <end position="17"/>
    </location>
</feature>
<feature type="chain" id="PRO_5024322823" evidence="1">
    <location>
        <begin position="18"/>
        <end position="225"/>
    </location>
</feature>
<dbReference type="InterPro" id="IPR001283">
    <property type="entry name" value="CRISP-related"/>
</dbReference>
<dbReference type="PRINTS" id="PR00837">
    <property type="entry name" value="V5TPXLIKE"/>
</dbReference>
<dbReference type="PANTHER" id="PTHR10334">
    <property type="entry name" value="CYSTEINE-RICH SECRETORY PROTEIN-RELATED"/>
    <property type="match status" value="1"/>
</dbReference>
<dbReference type="WBParaSite" id="MCU_005386-RA">
    <property type="protein sequence ID" value="MCU_005386-RA"/>
    <property type="gene ID" value="MCU_005386"/>
</dbReference>